<dbReference type="Proteomes" id="UP000683310">
    <property type="component" value="Chromosome"/>
</dbReference>
<dbReference type="Gene3D" id="1.10.10.10">
    <property type="entry name" value="Winged helix-like DNA-binding domain superfamily/Winged helix DNA-binding domain"/>
    <property type="match status" value="1"/>
</dbReference>
<accession>A0ABX8CXV8</accession>
<evidence type="ECO:0000259" key="4">
    <source>
        <dbReference type="PROSITE" id="PS50043"/>
    </source>
</evidence>
<evidence type="ECO:0000256" key="1">
    <source>
        <dbReference type="ARBA" id="ARBA00023015"/>
    </source>
</evidence>
<evidence type="ECO:0000313" key="5">
    <source>
        <dbReference type="EMBL" id="QVI24707.1"/>
    </source>
</evidence>
<dbReference type="SMART" id="SM00421">
    <property type="entry name" value="HTH_LUXR"/>
    <property type="match status" value="1"/>
</dbReference>
<gene>
    <name evidence="5" type="ORF">KHQ06_07310</name>
</gene>
<keyword evidence="3" id="KW-0804">Transcription</keyword>
<name>A0ABX8CXV8_9NOCA</name>
<dbReference type="SUPFAM" id="SSF46894">
    <property type="entry name" value="C-terminal effector domain of the bipartite response regulators"/>
    <property type="match status" value="1"/>
</dbReference>
<dbReference type="PANTHER" id="PTHR44688">
    <property type="entry name" value="DNA-BINDING TRANSCRIPTIONAL ACTIVATOR DEVR_DOSR"/>
    <property type="match status" value="1"/>
</dbReference>
<dbReference type="EMBL" id="CP074371">
    <property type="protein sequence ID" value="QVI24707.1"/>
    <property type="molecule type" value="Genomic_DNA"/>
</dbReference>
<dbReference type="InterPro" id="IPR016032">
    <property type="entry name" value="Sig_transdc_resp-reg_C-effctor"/>
</dbReference>
<keyword evidence="1" id="KW-0805">Transcription regulation</keyword>
<dbReference type="PRINTS" id="PR00038">
    <property type="entry name" value="HTHLUXR"/>
</dbReference>
<protein>
    <recommendedName>
        <fullName evidence="4">HTH luxR-type domain-containing protein</fullName>
    </recommendedName>
</protein>
<dbReference type="PANTHER" id="PTHR44688:SF16">
    <property type="entry name" value="DNA-BINDING TRANSCRIPTIONAL ACTIVATOR DEVR_DOSR"/>
    <property type="match status" value="1"/>
</dbReference>
<dbReference type="PROSITE" id="PS50043">
    <property type="entry name" value="HTH_LUXR_2"/>
    <property type="match status" value="1"/>
</dbReference>
<evidence type="ECO:0000313" key="6">
    <source>
        <dbReference type="Proteomes" id="UP000683310"/>
    </source>
</evidence>
<keyword evidence="2" id="KW-0238">DNA-binding</keyword>
<sequence length="163" mass="17203">MVASAVASSGSRLTRMAELLGAAEALAATIGAMPVPFGMRWLTEAFGNAVATLDPAAFERHRRIGADRVQSDTAGYLAEVLDDLDVSIPHQAGKPLLTRREREVAALVARGRTNRQIARALGISERTAEVHVHNIAGKLGASGRAEVAVWFATDHALHGGEST</sequence>
<dbReference type="InterPro" id="IPR036388">
    <property type="entry name" value="WH-like_DNA-bd_sf"/>
</dbReference>
<keyword evidence="6" id="KW-1185">Reference proteome</keyword>
<feature type="domain" description="HTH luxR-type" evidence="4">
    <location>
        <begin position="90"/>
        <end position="155"/>
    </location>
</feature>
<proteinExistence type="predicted"/>
<dbReference type="Pfam" id="PF00196">
    <property type="entry name" value="GerE"/>
    <property type="match status" value="1"/>
</dbReference>
<reference evidence="5 6" key="1">
    <citation type="submission" date="2021-04" db="EMBL/GenBank/DDBJ databases">
        <title>Nocardia tengchongensis.</title>
        <authorList>
            <person name="Zhuang k."/>
            <person name="Ran Y."/>
            <person name="Li W."/>
        </authorList>
    </citation>
    <scope>NUCLEOTIDE SEQUENCE [LARGE SCALE GENOMIC DNA]</scope>
    <source>
        <strain evidence="5 6">CFH S0057</strain>
    </source>
</reference>
<dbReference type="InterPro" id="IPR000792">
    <property type="entry name" value="Tscrpt_reg_LuxR_C"/>
</dbReference>
<evidence type="ECO:0000256" key="3">
    <source>
        <dbReference type="ARBA" id="ARBA00023163"/>
    </source>
</evidence>
<organism evidence="5 6">
    <name type="scientific">Nocardia tengchongensis</name>
    <dbReference type="NCBI Taxonomy" id="2055889"/>
    <lineage>
        <taxon>Bacteria</taxon>
        <taxon>Bacillati</taxon>
        <taxon>Actinomycetota</taxon>
        <taxon>Actinomycetes</taxon>
        <taxon>Mycobacteriales</taxon>
        <taxon>Nocardiaceae</taxon>
        <taxon>Nocardia</taxon>
    </lineage>
</organism>
<evidence type="ECO:0000256" key="2">
    <source>
        <dbReference type="ARBA" id="ARBA00023125"/>
    </source>
</evidence>
<dbReference type="CDD" id="cd06170">
    <property type="entry name" value="LuxR_C_like"/>
    <property type="match status" value="1"/>
</dbReference>